<keyword evidence="3" id="KW-1185">Reference proteome</keyword>
<gene>
    <name evidence="2" type="ORF">QBC33DRAFT_209982</name>
</gene>
<dbReference type="AlphaFoldDB" id="A0AAJ0BSY5"/>
<keyword evidence="1" id="KW-0812">Transmembrane</keyword>
<evidence type="ECO:0000256" key="1">
    <source>
        <dbReference type="SAM" id="Phobius"/>
    </source>
</evidence>
<dbReference type="GeneID" id="85305836"/>
<proteinExistence type="predicted"/>
<dbReference type="RefSeq" id="XP_060280127.1">
    <property type="nucleotide sequence ID" value="XM_060422649.1"/>
</dbReference>
<evidence type="ECO:0000313" key="3">
    <source>
        <dbReference type="Proteomes" id="UP001244011"/>
    </source>
</evidence>
<reference evidence="2" key="1">
    <citation type="submission" date="2023-06" db="EMBL/GenBank/DDBJ databases">
        <title>Genome-scale phylogeny and comparative genomics of the fungal order Sordariales.</title>
        <authorList>
            <consortium name="Lawrence Berkeley National Laboratory"/>
            <person name="Hensen N."/>
            <person name="Bonometti L."/>
            <person name="Westerberg I."/>
            <person name="Brannstrom I.O."/>
            <person name="Guillou S."/>
            <person name="Cros-Aarteil S."/>
            <person name="Calhoun S."/>
            <person name="Haridas S."/>
            <person name="Kuo A."/>
            <person name="Mondo S."/>
            <person name="Pangilinan J."/>
            <person name="Riley R."/>
            <person name="Labutti K."/>
            <person name="Andreopoulos B."/>
            <person name="Lipzen A."/>
            <person name="Chen C."/>
            <person name="Yanf M."/>
            <person name="Daum C."/>
            <person name="Ng V."/>
            <person name="Clum A."/>
            <person name="Steindorff A."/>
            <person name="Ohm R."/>
            <person name="Martin F."/>
            <person name="Silar P."/>
            <person name="Natvig D."/>
            <person name="Lalanne C."/>
            <person name="Gautier V."/>
            <person name="Ament-Velasquez S.L."/>
            <person name="Kruys A."/>
            <person name="Hutchinson M.I."/>
            <person name="Powell A.J."/>
            <person name="Barry K."/>
            <person name="Miller A.N."/>
            <person name="Grigoriev I.V."/>
            <person name="Debuchy R."/>
            <person name="Gladieux P."/>
            <person name="Thoren M.H."/>
            <person name="Johannesson H."/>
        </authorList>
    </citation>
    <scope>NUCLEOTIDE SEQUENCE</scope>
    <source>
        <strain evidence="2">8032-3</strain>
    </source>
</reference>
<protein>
    <submittedName>
        <fullName evidence="2">Uncharacterized protein</fullName>
    </submittedName>
</protein>
<name>A0AAJ0BSY5_9PEZI</name>
<sequence length="113" mass="12574">MPQTMYNRPWPRWLALAVALPLTALVIALAVTRGPSSPATWIVLGVEAFALVALTVLDPEVTIESRRALPDGRVVTVRRPIVGFKKLERRVGVSGGYEVRVDGFRYEEAYLRI</sequence>
<keyword evidence="1" id="KW-0472">Membrane</keyword>
<keyword evidence="1" id="KW-1133">Transmembrane helix</keyword>
<comment type="caution">
    <text evidence="2">The sequence shown here is derived from an EMBL/GenBank/DDBJ whole genome shotgun (WGS) entry which is preliminary data.</text>
</comment>
<feature type="transmembrane region" description="Helical" evidence="1">
    <location>
        <begin position="40"/>
        <end position="57"/>
    </location>
</feature>
<dbReference type="EMBL" id="MU839023">
    <property type="protein sequence ID" value="KAK1763914.1"/>
    <property type="molecule type" value="Genomic_DNA"/>
</dbReference>
<accession>A0AAJ0BSY5</accession>
<organism evidence="2 3">
    <name type="scientific">Phialemonium atrogriseum</name>
    <dbReference type="NCBI Taxonomy" id="1093897"/>
    <lineage>
        <taxon>Eukaryota</taxon>
        <taxon>Fungi</taxon>
        <taxon>Dikarya</taxon>
        <taxon>Ascomycota</taxon>
        <taxon>Pezizomycotina</taxon>
        <taxon>Sordariomycetes</taxon>
        <taxon>Sordariomycetidae</taxon>
        <taxon>Cephalothecales</taxon>
        <taxon>Cephalothecaceae</taxon>
        <taxon>Phialemonium</taxon>
    </lineage>
</organism>
<evidence type="ECO:0000313" key="2">
    <source>
        <dbReference type="EMBL" id="KAK1763914.1"/>
    </source>
</evidence>
<dbReference type="Proteomes" id="UP001244011">
    <property type="component" value="Unassembled WGS sequence"/>
</dbReference>